<gene>
    <name evidence="1" type="ORF">GAK33_04370</name>
</gene>
<dbReference type="EMBL" id="WNDV01000014">
    <property type="protein sequence ID" value="KAF1035930.1"/>
    <property type="molecule type" value="Genomic_DNA"/>
</dbReference>
<reference evidence="2" key="1">
    <citation type="journal article" date="2020" name="MBio">
        <title>Horizontal gene transfer to a defensive symbiont with a reduced genome amongst a multipartite beetle microbiome.</title>
        <authorList>
            <person name="Waterworth S.C."/>
            <person name="Florez L.V."/>
            <person name="Rees E.R."/>
            <person name="Hertweck C."/>
            <person name="Kaltenpoth M."/>
            <person name="Kwan J.C."/>
        </authorList>
    </citation>
    <scope>NUCLEOTIDE SEQUENCE [LARGE SCALE GENOMIC DNA]</scope>
</reference>
<name>A0A833PRB8_BURL3</name>
<proteinExistence type="predicted"/>
<dbReference type="AlphaFoldDB" id="A0A833PRB8"/>
<protein>
    <submittedName>
        <fullName evidence="1">Uncharacterized protein</fullName>
    </submittedName>
</protein>
<evidence type="ECO:0000313" key="2">
    <source>
        <dbReference type="Proteomes" id="UP000467522"/>
    </source>
</evidence>
<accession>A0A833PRB8</accession>
<organism evidence="1 2">
    <name type="scientific">Burkholderia lata (strain ATCC 17760 / DSM 23089 / LMG 22485 / NCIMB 9086 / R18194 / 383)</name>
    <dbReference type="NCBI Taxonomy" id="482957"/>
    <lineage>
        <taxon>Bacteria</taxon>
        <taxon>Pseudomonadati</taxon>
        <taxon>Pseudomonadota</taxon>
        <taxon>Betaproteobacteria</taxon>
        <taxon>Burkholderiales</taxon>
        <taxon>Burkholderiaceae</taxon>
        <taxon>Burkholderia</taxon>
        <taxon>Burkholderia cepacia complex</taxon>
    </lineage>
</organism>
<dbReference type="Proteomes" id="UP000467522">
    <property type="component" value="Unassembled WGS sequence"/>
</dbReference>
<sequence>MNMTELAQAIRGGLIQQDRLLKTDILSLPDNALIPRP</sequence>
<comment type="caution">
    <text evidence="1">The sequence shown here is derived from an EMBL/GenBank/DDBJ whole genome shotgun (WGS) entry which is preliminary data.</text>
</comment>
<evidence type="ECO:0000313" key="1">
    <source>
        <dbReference type="EMBL" id="KAF1035930.1"/>
    </source>
</evidence>